<accession>A0A815M2G8</accession>
<dbReference type="InterPro" id="IPR013517">
    <property type="entry name" value="FG-GAP"/>
</dbReference>
<dbReference type="PANTHER" id="PTHR45460:SF2">
    <property type="entry name" value="ALPHA 1,3 GLUCANASE, GH71 FAMILY (EUROFUNG)"/>
    <property type="match status" value="1"/>
</dbReference>
<dbReference type="SUPFAM" id="SSF54518">
    <property type="entry name" value="Tubby C-terminal domain-like"/>
    <property type="match status" value="1"/>
</dbReference>
<dbReference type="Pfam" id="PF04525">
    <property type="entry name" value="LOR"/>
    <property type="match status" value="1"/>
</dbReference>
<evidence type="ECO:0000256" key="3">
    <source>
        <dbReference type="SAM" id="Phobius"/>
    </source>
</evidence>
<reference evidence="5" key="1">
    <citation type="submission" date="2021-02" db="EMBL/GenBank/DDBJ databases">
        <authorList>
            <person name="Nowell W R."/>
        </authorList>
    </citation>
    <scope>NUCLEOTIDE SEQUENCE</scope>
</reference>
<keyword evidence="3" id="KW-1133">Transmembrane helix</keyword>
<dbReference type="OrthoDB" id="10031857at2759"/>
<feature type="transmembrane region" description="Helical" evidence="3">
    <location>
        <begin position="364"/>
        <end position="385"/>
    </location>
</feature>
<evidence type="ECO:0000256" key="2">
    <source>
        <dbReference type="ARBA" id="ARBA00022729"/>
    </source>
</evidence>
<dbReference type="AlphaFoldDB" id="A0A815M2G8"/>
<keyword evidence="6" id="KW-1185">Reference proteome</keyword>
<dbReference type="InterPro" id="IPR025659">
    <property type="entry name" value="Tubby-like_C"/>
</dbReference>
<dbReference type="InterPro" id="IPR028994">
    <property type="entry name" value="Integrin_alpha_N"/>
</dbReference>
<evidence type="ECO:0000313" key="4">
    <source>
        <dbReference type="EMBL" id="CAF1180191.1"/>
    </source>
</evidence>
<dbReference type="Gene3D" id="2.130.10.130">
    <property type="entry name" value="Integrin alpha, N-terminal"/>
    <property type="match status" value="2"/>
</dbReference>
<dbReference type="Pfam" id="PF13517">
    <property type="entry name" value="FG-GAP_3"/>
    <property type="match status" value="2"/>
</dbReference>
<dbReference type="EMBL" id="CAJNOM010000397">
    <property type="protein sequence ID" value="CAF1414666.1"/>
    <property type="molecule type" value="Genomic_DNA"/>
</dbReference>
<keyword evidence="3" id="KW-0472">Membrane</keyword>
<dbReference type="Proteomes" id="UP000663832">
    <property type="component" value="Unassembled WGS sequence"/>
</dbReference>
<dbReference type="EMBL" id="CAJNOI010000203">
    <property type="protein sequence ID" value="CAF1180191.1"/>
    <property type="molecule type" value="Genomic_DNA"/>
</dbReference>
<keyword evidence="2" id="KW-0732">Signal</keyword>
<keyword evidence="3" id="KW-0812">Transmembrane</keyword>
<proteinExistence type="inferred from homology"/>
<dbReference type="SUPFAM" id="SSF69318">
    <property type="entry name" value="Integrin alpha N-terminal domain"/>
    <property type="match status" value="1"/>
</dbReference>
<evidence type="ECO:0000256" key="1">
    <source>
        <dbReference type="ARBA" id="ARBA00005437"/>
    </source>
</evidence>
<feature type="transmembrane region" description="Helical" evidence="3">
    <location>
        <begin position="455"/>
        <end position="477"/>
    </location>
</feature>
<dbReference type="PANTHER" id="PTHR45460">
    <property type="entry name" value="SIMILAR TO CYSTEINE PROTEINASE"/>
    <property type="match status" value="1"/>
</dbReference>
<comment type="caution">
    <text evidence="5">The sequence shown here is derived from an EMBL/GenBank/DDBJ whole genome shotgun (WGS) entry which is preliminary data.</text>
</comment>
<organism evidence="5 6">
    <name type="scientific">Adineta steineri</name>
    <dbReference type="NCBI Taxonomy" id="433720"/>
    <lineage>
        <taxon>Eukaryota</taxon>
        <taxon>Metazoa</taxon>
        <taxon>Spiralia</taxon>
        <taxon>Gnathifera</taxon>
        <taxon>Rotifera</taxon>
        <taxon>Eurotatoria</taxon>
        <taxon>Bdelloidea</taxon>
        <taxon>Adinetida</taxon>
        <taxon>Adinetidae</taxon>
        <taxon>Adineta</taxon>
    </lineage>
</organism>
<sequence>MGLNIFSLHDMGSSMDLITAKRLGQWATRLYIALFISGLSILTIYTIVQPHVVTKTFDTSSFSIYNNLQQKYGDELKCPCSVIASILDQFVKIEPIFHEICSSPFATKQYRNDLIAGLMSNLSIYVTRDYRRFLSAHLQALQGLCQVSNTAVYDSINQFRTSLFVTSQLLSEKKFGDQLNSLIEQTKSNAPTTFRRYLFLIRNINHGNAYMSTYGTNFEYIGDPNASKYTYASTRAIIYDGCSCGMYLNCTSQANFIESNSSKLFPVKGLKIGCTPSESFRASTLECFYDRSCIDLIHQYTNYTRSHNPVLNMTSRFSINTTIAKLIDNLFIERWATKMNYSSYFHACAPLYCSYTYIQKKSSFIYTITVLLGLQGGLSIVLKWFCPKIVRIASKVNDYRKKRMNTIYPVNSLEITPNVTLSTTIHNPACNLESRSTPTTSRTIATTSIQCSWKVLFRCLLLMSIIAVLTIFSFYVAREVPSTSTTNDTTNSNSTINTTTSTLTSTTVPCSKLNFQLTSINISDVPLYVRSFAVADFNNDSRLDIVVFSNYDESVIILRGNENVTFTAENIFPKKRFGYVNIMKVGDFNNDNRADLVFTYINLDYINILFGNGNGTFRIVDKKLETRDCTPNDIAVADFNHDNYSDIVFIDTSFSNVCVLLGNANDTFSVQLMFSTGQYSKPESVTVSDFNSDGHVDIAVANSRALNVGIFLECGNGTFEIQKRSFTFMGFYPNHIVSGDFDGDTQQDVVIAQDFTRLVAVLSKYRNGFFTVKEKFIIKSDNIKRMVVGDFNCDDHLDIAVMGVSYGTDMLVGYGDDGYCLGTNRTYLIKRDLLSGLKGGEFTVYDNQGKITLFRMESKFAILHNIRIFKGLNKKQNPIALLKAKLSFVLYKGTIAIFNKNSNEWINGTIEQNFKIVGNKFTIKYNNTEVSMEGKAASLDTTFIDQSNKQVLAKFHKRVSSLFWRNKYDLQVLSDKLPDQVYFLGIAARDINNNRIQTG</sequence>
<dbReference type="InterPro" id="IPR038595">
    <property type="entry name" value="LOR_sf"/>
</dbReference>
<dbReference type="InterPro" id="IPR007612">
    <property type="entry name" value="LOR"/>
</dbReference>
<evidence type="ECO:0000313" key="5">
    <source>
        <dbReference type="EMBL" id="CAF1414666.1"/>
    </source>
</evidence>
<dbReference type="Proteomes" id="UP000663877">
    <property type="component" value="Unassembled WGS sequence"/>
</dbReference>
<protein>
    <submittedName>
        <fullName evidence="5">Uncharacterized protein</fullName>
    </submittedName>
</protein>
<dbReference type="Gene3D" id="2.40.160.200">
    <property type="entry name" value="LURP1-related"/>
    <property type="match status" value="1"/>
</dbReference>
<comment type="similarity">
    <text evidence="1">Belongs to the LOR family.</text>
</comment>
<evidence type="ECO:0000313" key="6">
    <source>
        <dbReference type="Proteomes" id="UP000663832"/>
    </source>
</evidence>
<name>A0A815M2G8_9BILA</name>
<gene>
    <name evidence="4" type="ORF">BJG266_LOCUS25718</name>
    <name evidence="5" type="ORF">QVE165_LOCUS37774</name>
</gene>
<feature type="transmembrane region" description="Helical" evidence="3">
    <location>
        <begin position="30"/>
        <end position="48"/>
    </location>
</feature>